<keyword evidence="2" id="KW-1003">Cell membrane</keyword>
<feature type="transmembrane region" description="Helical" evidence="12">
    <location>
        <begin position="28"/>
        <end position="47"/>
    </location>
</feature>
<reference evidence="14" key="1">
    <citation type="journal article" date="2019" name="Int. J. Syst. Evol. Microbiol.">
        <title>The Global Catalogue of Microorganisms (GCM) 10K type strain sequencing project: providing services to taxonomists for standard genome sequencing and annotation.</title>
        <authorList>
            <consortium name="The Broad Institute Genomics Platform"/>
            <consortium name="The Broad Institute Genome Sequencing Center for Infectious Disease"/>
            <person name="Wu L."/>
            <person name="Ma J."/>
        </authorList>
    </citation>
    <scope>NUCLEOTIDE SEQUENCE [LARGE SCALE GENOMIC DNA]</scope>
    <source>
        <strain evidence="14">CCUG 43304</strain>
    </source>
</reference>
<gene>
    <name evidence="13" type="ORF">ACFQB0_05210</name>
</gene>
<evidence type="ECO:0000256" key="2">
    <source>
        <dbReference type="ARBA" id="ARBA00022475"/>
    </source>
</evidence>
<dbReference type="PANTHER" id="PTHR35457:SF1">
    <property type="entry name" value="HEME A SYNTHASE"/>
    <property type="match status" value="1"/>
</dbReference>
<name>A0ABW1VCP4_9MICO</name>
<feature type="transmembrane region" description="Helical" evidence="12">
    <location>
        <begin position="254"/>
        <end position="274"/>
    </location>
</feature>
<evidence type="ECO:0000256" key="5">
    <source>
        <dbReference type="ARBA" id="ARBA00022989"/>
    </source>
</evidence>
<evidence type="ECO:0000256" key="10">
    <source>
        <dbReference type="ARBA" id="ARBA00023157"/>
    </source>
</evidence>
<evidence type="ECO:0000256" key="7">
    <source>
        <dbReference type="ARBA" id="ARBA00023004"/>
    </source>
</evidence>
<keyword evidence="6" id="KW-0560">Oxidoreductase</keyword>
<feature type="transmembrane region" description="Helical" evidence="12">
    <location>
        <begin position="224"/>
        <end position="242"/>
    </location>
</feature>
<organism evidence="13 14">
    <name type="scientific">Luethyella okanaganae</name>
    <dbReference type="NCBI Taxonomy" id="69372"/>
    <lineage>
        <taxon>Bacteria</taxon>
        <taxon>Bacillati</taxon>
        <taxon>Actinomycetota</taxon>
        <taxon>Actinomycetes</taxon>
        <taxon>Micrococcales</taxon>
        <taxon>Microbacteriaceae</taxon>
        <taxon>Luethyella</taxon>
    </lineage>
</organism>
<evidence type="ECO:0000256" key="8">
    <source>
        <dbReference type="ARBA" id="ARBA00023133"/>
    </source>
</evidence>
<evidence type="ECO:0000313" key="13">
    <source>
        <dbReference type="EMBL" id="MFC6355503.1"/>
    </source>
</evidence>
<accession>A0ABW1VCP4</accession>
<evidence type="ECO:0000256" key="6">
    <source>
        <dbReference type="ARBA" id="ARBA00023002"/>
    </source>
</evidence>
<keyword evidence="8" id="KW-0350">Heme biosynthesis</keyword>
<keyword evidence="4" id="KW-0479">Metal-binding</keyword>
<sequence>MPHEEQESNPVKYFYDWLPRAVDGRVRFFAWLSLLTELTIIVTGGAVRLTESGLGCPTWPLCTADSLVPTAEMGVHGAIEFSNRMMSGVVGIVALAMVLLVWRMRTERKDLFALSTVLLIGVLAQALVGGITVWTGLNPFIVGFHYTASLVMACIATALIARVYAAPGVREPAVSRWFAILAHVTTFVVAITIAMGVLTTASGPHSGDSDAARTGFNAELFEHLHAWPAYATFALTLALVIASMRFHATPVHRYAMYLLAVEVLQITVGLIQANTGLPEILVGAHMLLAALLASAMTAVVLNLTRTVPTSGAAARVEAFAAARPR</sequence>
<keyword evidence="14" id="KW-1185">Reference proteome</keyword>
<evidence type="ECO:0000256" key="11">
    <source>
        <dbReference type="ARBA" id="ARBA00023444"/>
    </source>
</evidence>
<keyword evidence="10" id="KW-1015">Disulfide bond</keyword>
<feature type="transmembrane region" description="Helical" evidence="12">
    <location>
        <begin position="177"/>
        <end position="198"/>
    </location>
</feature>
<evidence type="ECO:0000256" key="1">
    <source>
        <dbReference type="ARBA" id="ARBA00004141"/>
    </source>
</evidence>
<evidence type="ECO:0000256" key="12">
    <source>
        <dbReference type="SAM" id="Phobius"/>
    </source>
</evidence>
<comment type="subcellular location">
    <subcellularLocation>
        <location evidence="1">Membrane</location>
        <topology evidence="1">Multi-pass membrane protein</topology>
    </subcellularLocation>
</comment>
<dbReference type="InterPro" id="IPR050450">
    <property type="entry name" value="COX15/CtaA_HemeA_synthase"/>
</dbReference>
<protein>
    <submittedName>
        <fullName evidence="13">Heme A synthase</fullName>
    </submittedName>
</protein>
<feature type="transmembrane region" description="Helical" evidence="12">
    <location>
        <begin position="280"/>
        <end position="301"/>
    </location>
</feature>
<proteinExistence type="predicted"/>
<comment type="pathway">
    <text evidence="11">Porphyrin-containing compound metabolism.</text>
</comment>
<feature type="transmembrane region" description="Helical" evidence="12">
    <location>
        <begin position="85"/>
        <end position="104"/>
    </location>
</feature>
<dbReference type="Pfam" id="PF02628">
    <property type="entry name" value="COX15-CtaA"/>
    <property type="match status" value="1"/>
</dbReference>
<evidence type="ECO:0000256" key="4">
    <source>
        <dbReference type="ARBA" id="ARBA00022723"/>
    </source>
</evidence>
<dbReference type="PANTHER" id="PTHR35457">
    <property type="entry name" value="HEME A SYNTHASE"/>
    <property type="match status" value="1"/>
</dbReference>
<keyword evidence="7" id="KW-0408">Iron</keyword>
<dbReference type="InterPro" id="IPR003780">
    <property type="entry name" value="COX15/CtaA_fam"/>
</dbReference>
<evidence type="ECO:0000313" key="14">
    <source>
        <dbReference type="Proteomes" id="UP001596306"/>
    </source>
</evidence>
<evidence type="ECO:0000256" key="9">
    <source>
        <dbReference type="ARBA" id="ARBA00023136"/>
    </source>
</evidence>
<keyword evidence="3 12" id="KW-0812">Transmembrane</keyword>
<dbReference type="EMBL" id="JBHSTP010000001">
    <property type="protein sequence ID" value="MFC6355503.1"/>
    <property type="molecule type" value="Genomic_DNA"/>
</dbReference>
<keyword evidence="5 12" id="KW-1133">Transmembrane helix</keyword>
<feature type="transmembrane region" description="Helical" evidence="12">
    <location>
        <begin position="143"/>
        <end position="165"/>
    </location>
</feature>
<feature type="transmembrane region" description="Helical" evidence="12">
    <location>
        <begin position="111"/>
        <end position="137"/>
    </location>
</feature>
<comment type="caution">
    <text evidence="13">The sequence shown here is derived from an EMBL/GenBank/DDBJ whole genome shotgun (WGS) entry which is preliminary data.</text>
</comment>
<keyword evidence="9 12" id="KW-0472">Membrane</keyword>
<evidence type="ECO:0000256" key="3">
    <source>
        <dbReference type="ARBA" id="ARBA00022692"/>
    </source>
</evidence>
<dbReference type="Proteomes" id="UP001596306">
    <property type="component" value="Unassembled WGS sequence"/>
</dbReference>